<accession>A0ABQ7JUL6</accession>
<comment type="caution">
    <text evidence="12">The sequence shown here is derived from an EMBL/GenBank/DDBJ whole genome shotgun (WGS) entry which is preliminary data.</text>
</comment>
<feature type="compositionally biased region" description="Polar residues" evidence="8">
    <location>
        <begin position="669"/>
        <end position="683"/>
    </location>
</feature>
<feature type="transmembrane region" description="Helical" evidence="9">
    <location>
        <begin position="754"/>
        <end position="775"/>
    </location>
</feature>
<dbReference type="Gene3D" id="3.40.50.300">
    <property type="entry name" value="P-loop containing nucleotide triphosphate hydrolases"/>
    <property type="match status" value="1"/>
</dbReference>
<dbReference type="Pfam" id="PF01061">
    <property type="entry name" value="ABC2_membrane"/>
    <property type="match status" value="1"/>
</dbReference>
<evidence type="ECO:0000256" key="6">
    <source>
        <dbReference type="ARBA" id="ARBA00022989"/>
    </source>
</evidence>
<evidence type="ECO:0000256" key="9">
    <source>
        <dbReference type="SAM" id="Phobius"/>
    </source>
</evidence>
<feature type="transmembrane region" description="Helical" evidence="9">
    <location>
        <begin position="830"/>
        <end position="858"/>
    </location>
</feature>
<name>A0ABQ7JUL6_9FUNG</name>
<dbReference type="PROSITE" id="PS00022">
    <property type="entry name" value="EGF_1"/>
    <property type="match status" value="1"/>
</dbReference>
<dbReference type="InterPro" id="IPR050352">
    <property type="entry name" value="ABCG_transporters"/>
</dbReference>
<dbReference type="InterPro" id="IPR003593">
    <property type="entry name" value="AAA+_ATPase"/>
</dbReference>
<evidence type="ECO:0000256" key="2">
    <source>
        <dbReference type="ARBA" id="ARBA00022448"/>
    </source>
</evidence>
<dbReference type="InterPro" id="IPR013525">
    <property type="entry name" value="ABC2_TM"/>
</dbReference>
<organism evidence="12 13">
    <name type="scientific">Linnemannia gamsii</name>
    <dbReference type="NCBI Taxonomy" id="64522"/>
    <lineage>
        <taxon>Eukaryota</taxon>
        <taxon>Fungi</taxon>
        <taxon>Fungi incertae sedis</taxon>
        <taxon>Mucoromycota</taxon>
        <taxon>Mortierellomycotina</taxon>
        <taxon>Mortierellomycetes</taxon>
        <taxon>Mortierellales</taxon>
        <taxon>Mortierellaceae</taxon>
        <taxon>Linnemannia</taxon>
    </lineage>
</organism>
<dbReference type="CDD" id="cd00054">
    <property type="entry name" value="EGF_CA"/>
    <property type="match status" value="1"/>
</dbReference>
<evidence type="ECO:0000256" key="7">
    <source>
        <dbReference type="ARBA" id="ARBA00023136"/>
    </source>
</evidence>
<keyword evidence="13" id="KW-1185">Reference proteome</keyword>
<evidence type="ECO:0000256" key="4">
    <source>
        <dbReference type="ARBA" id="ARBA00022741"/>
    </source>
</evidence>
<dbReference type="CDD" id="cd03213">
    <property type="entry name" value="ABCG_EPDR"/>
    <property type="match status" value="1"/>
</dbReference>
<evidence type="ECO:0000256" key="10">
    <source>
        <dbReference type="SAM" id="SignalP"/>
    </source>
</evidence>
<dbReference type="SUPFAM" id="SSF52540">
    <property type="entry name" value="P-loop containing nucleoside triphosphate hydrolases"/>
    <property type="match status" value="1"/>
</dbReference>
<feature type="transmembrane region" description="Helical" evidence="9">
    <location>
        <begin position="897"/>
        <end position="917"/>
    </location>
</feature>
<feature type="transmembrane region" description="Helical" evidence="9">
    <location>
        <begin position="870"/>
        <end position="890"/>
    </location>
</feature>
<reference evidence="12 13" key="1">
    <citation type="journal article" date="2020" name="Fungal Divers.">
        <title>Resolving the Mortierellaceae phylogeny through synthesis of multi-gene phylogenetics and phylogenomics.</title>
        <authorList>
            <person name="Vandepol N."/>
            <person name="Liber J."/>
            <person name="Desiro A."/>
            <person name="Na H."/>
            <person name="Kennedy M."/>
            <person name="Barry K."/>
            <person name="Grigoriev I.V."/>
            <person name="Miller A.N."/>
            <person name="O'Donnell K."/>
            <person name="Stajich J.E."/>
            <person name="Bonito G."/>
        </authorList>
    </citation>
    <scope>NUCLEOTIDE SEQUENCE [LARGE SCALE GENOMIC DNA]</scope>
    <source>
        <strain evidence="12 13">AD045</strain>
    </source>
</reference>
<keyword evidence="3 9" id="KW-0812">Transmembrane</keyword>
<keyword evidence="2" id="KW-0813">Transport</keyword>
<keyword evidence="5" id="KW-0067">ATP-binding</keyword>
<evidence type="ECO:0000256" key="3">
    <source>
        <dbReference type="ARBA" id="ARBA00022692"/>
    </source>
</evidence>
<dbReference type="InterPro" id="IPR017871">
    <property type="entry name" value="ABC_transporter-like_CS"/>
</dbReference>
<keyword evidence="6 9" id="KW-1133">Transmembrane helix</keyword>
<feature type="signal peptide" evidence="10">
    <location>
        <begin position="1"/>
        <end position="26"/>
    </location>
</feature>
<evidence type="ECO:0000256" key="8">
    <source>
        <dbReference type="SAM" id="MobiDB-lite"/>
    </source>
</evidence>
<evidence type="ECO:0000259" key="11">
    <source>
        <dbReference type="PROSITE" id="PS50893"/>
    </source>
</evidence>
<dbReference type="PANTHER" id="PTHR48041">
    <property type="entry name" value="ABC TRANSPORTER G FAMILY MEMBER 28"/>
    <property type="match status" value="1"/>
</dbReference>
<feature type="compositionally biased region" description="Basic and acidic residues" evidence="8">
    <location>
        <begin position="685"/>
        <end position="701"/>
    </location>
</feature>
<keyword evidence="7 9" id="KW-0472">Membrane</keyword>
<feature type="transmembrane region" description="Helical" evidence="9">
    <location>
        <begin position="980"/>
        <end position="1002"/>
    </location>
</feature>
<feature type="chain" id="PRO_5045435778" description="ABC transporter domain-containing protein" evidence="10">
    <location>
        <begin position="27"/>
        <end position="1010"/>
    </location>
</feature>
<dbReference type="Pfam" id="PF00005">
    <property type="entry name" value="ABC_tran"/>
    <property type="match status" value="1"/>
</dbReference>
<proteinExistence type="predicted"/>
<dbReference type="InterPro" id="IPR003439">
    <property type="entry name" value="ABC_transporter-like_ATP-bd"/>
</dbReference>
<dbReference type="PROSITE" id="PS50893">
    <property type="entry name" value="ABC_TRANSPORTER_2"/>
    <property type="match status" value="1"/>
</dbReference>
<evidence type="ECO:0000313" key="13">
    <source>
        <dbReference type="Proteomes" id="UP001194696"/>
    </source>
</evidence>
<dbReference type="PROSITE" id="PS01186">
    <property type="entry name" value="EGF_2"/>
    <property type="match status" value="1"/>
</dbReference>
<dbReference type="InterPro" id="IPR027417">
    <property type="entry name" value="P-loop_NTPase"/>
</dbReference>
<keyword evidence="4" id="KW-0547">Nucleotide-binding</keyword>
<dbReference type="Proteomes" id="UP001194696">
    <property type="component" value="Unassembled WGS sequence"/>
</dbReference>
<gene>
    <name evidence="12" type="ORF">BGZ96_010460</name>
</gene>
<keyword evidence="10" id="KW-0732">Signal</keyword>
<dbReference type="InterPro" id="IPR000742">
    <property type="entry name" value="EGF"/>
</dbReference>
<feature type="transmembrane region" description="Helical" evidence="9">
    <location>
        <begin position="787"/>
        <end position="809"/>
    </location>
</feature>
<feature type="region of interest" description="Disordered" evidence="8">
    <location>
        <begin position="666"/>
        <end position="724"/>
    </location>
</feature>
<evidence type="ECO:0000256" key="5">
    <source>
        <dbReference type="ARBA" id="ARBA00022840"/>
    </source>
</evidence>
<sequence>MRFNTPGLNPLAHLFVFATITSFVSAQSTTRTTTTTTTTTTPIAIATTTTTATAILPATPITTPPATCQPAFDCSTSLQGCLNNGICNNKICQCDAGFGGIDCGLLACGSSLQEPSQRVTVAAGSACPTCDAEFGGFNCNVCENDAGCQSRTPSRTSFLGGDEKMVCNKKPEVFHNSYMTCGVNADALATFFPGTYHLTLDMNAVNKTLHAQMWINSTEQFYCNFGNCTIATTDLEGNVETKWDCPYLQCKCIMPSAMCGGGAIESPIPLKDLLEPLEGPFSLTCPHNSKNCAFFFDGLAGFFPKGLSMTDCDMGECVFPSEMISDLTALKSTMAVGVIVGLAILGALVLFLIVICSIAKRNQIILSRLPYSTNTEAASLEFRNVGYTLHKDGLEILKGISGSAPAGVVLAVMGPSGAGKSTLVDILAGKRKDGKVSGHILLNGKQVHEREIRRAVGFVDQEDTLPATQTVWEAVLFSAMLRLPEAMPIYRIHERVSEVIEMLGLTHCKDRVIGDVTSRGISGGEKRRVSIALELITRPPILILDEPTSGLDSYSAHMVVQQLCKLAASKTTTVIMTIHQPRSDIFYMFDQTLVIAKGTCLYFGPSESAAEYFRRRDLACPSTYNIADYLLDIAMDEELLKKAMVELQDSDYPEKMGVSTSHQLHENGNAISRRNNVSPTTQGHAAEDQQRPSETMVHIEESGGSSPRNSSTASLSNGSTTQLQSQNTVYPTSFLTQLHVIMKRSLQTLIRNRSLLVLHLVVSFVLGIFVGGLYFDVAMDLGGFQNRAGSLFFMLALLGFSSISALGAFTETRTLFIKERSNGYYPPMPFIISTLLFDLVPLRIIPALVMGSVSYFMIGLTPDAQTFLKFLLILVLFNVSTAMFCLVIAAGVRTTGVASLASSIVMLFMMLFGGFLINSKQIPKALTWIQYLSMFKYGFEALAVNEVATTNLIDNIQGVAFNVPGSLILQKLFGFELGSYWRNVVVLVGFVVLFVATFWMLVSLRLKERK</sequence>
<protein>
    <recommendedName>
        <fullName evidence="11">ABC transporter domain-containing protein</fullName>
    </recommendedName>
</protein>
<dbReference type="EMBL" id="JAAAIM010000686">
    <property type="protein sequence ID" value="KAG0285245.1"/>
    <property type="molecule type" value="Genomic_DNA"/>
</dbReference>
<evidence type="ECO:0000313" key="12">
    <source>
        <dbReference type="EMBL" id="KAG0285245.1"/>
    </source>
</evidence>
<feature type="domain" description="ABC transporter" evidence="11">
    <location>
        <begin position="380"/>
        <end position="622"/>
    </location>
</feature>
<evidence type="ECO:0000256" key="1">
    <source>
        <dbReference type="ARBA" id="ARBA00004141"/>
    </source>
</evidence>
<feature type="compositionally biased region" description="Polar residues" evidence="8">
    <location>
        <begin position="703"/>
        <end position="724"/>
    </location>
</feature>
<dbReference type="SMART" id="SM00382">
    <property type="entry name" value="AAA"/>
    <property type="match status" value="1"/>
</dbReference>
<dbReference type="PROSITE" id="PS00211">
    <property type="entry name" value="ABC_TRANSPORTER_1"/>
    <property type="match status" value="1"/>
</dbReference>
<dbReference type="PANTHER" id="PTHR48041:SF2">
    <property type="entry name" value="ATP-DEPENDENT PERMEASE-RELATED"/>
    <property type="match status" value="1"/>
</dbReference>
<feature type="transmembrane region" description="Helical" evidence="9">
    <location>
        <begin position="334"/>
        <end position="359"/>
    </location>
</feature>
<comment type="subcellular location">
    <subcellularLocation>
        <location evidence="1">Membrane</location>
        <topology evidence="1">Multi-pass membrane protein</topology>
    </subcellularLocation>
</comment>